<evidence type="ECO:0000313" key="2">
    <source>
        <dbReference type="EMBL" id="SCP98701.1"/>
    </source>
</evidence>
<name>A0A1D3TWS4_9FIRM</name>
<feature type="transmembrane region" description="Helical" evidence="1">
    <location>
        <begin position="162"/>
        <end position="182"/>
    </location>
</feature>
<proteinExistence type="predicted"/>
<dbReference type="InterPro" id="IPR031617">
    <property type="entry name" value="PelG"/>
</dbReference>
<dbReference type="OrthoDB" id="37830at2"/>
<feature type="transmembrane region" description="Helical" evidence="1">
    <location>
        <begin position="231"/>
        <end position="253"/>
    </location>
</feature>
<keyword evidence="3" id="KW-1185">Reference proteome</keyword>
<keyword evidence="1" id="KW-0812">Transmembrane</keyword>
<dbReference type="EMBL" id="FMKA01000024">
    <property type="protein sequence ID" value="SCP98701.1"/>
    <property type="molecule type" value="Genomic_DNA"/>
</dbReference>
<keyword evidence="1" id="KW-1133">Transmembrane helix</keyword>
<dbReference type="AlphaFoldDB" id="A0A1D3TWS4"/>
<feature type="transmembrane region" description="Helical" evidence="1">
    <location>
        <begin position="399"/>
        <end position="417"/>
    </location>
</feature>
<feature type="transmembrane region" description="Helical" evidence="1">
    <location>
        <begin position="369"/>
        <end position="392"/>
    </location>
</feature>
<sequence>MAGIGFELKKLFQKKGIFALLKAYGYAGIVCTGPMILGILLLLGVRILAAYGGADEHSQELLNCMITYTLLASLAVSSMFSMVTTRFIADALYEEKNELVMPSFHGSVSIMLGIGSVLYGIFLWNAGISITDQLLCLILFGELVVVWTEINYLTAIKDYQNILLTFFFSLSAALLAGYVLIVNGQPPIPSLLCTMTLGYGIMMVWYYSLLLQYFPKGAGSSFHFLKWIDRCPALAVLGILMVSGLFAHLVLMWFSPVGIQIQGSFYGAPSYDIPALFAFLSILITTINFVTSVEVNFYPKYRNCFSLFNDGGSLTDILQAEEEMKVTLVKELEYTFTKQVFTTIVFIIGGTILLPRIPMSFSDETLGIYRVLCVGYAFYAIGNCIMLIQLYFADNRGALVSGTLFAAFSILGTVLLMNGSIRYYGFGFMAGGAAFSVYALLRLGSYLQKLGYHVLCRQPVVFREKRTFITDLSEYLDRRYENKYLKGENACVEK</sequence>
<dbReference type="STRING" id="1619234.SAMN05421730_102439"/>
<feature type="transmembrane region" description="Helical" evidence="1">
    <location>
        <begin position="130"/>
        <end position="150"/>
    </location>
</feature>
<gene>
    <name evidence="2" type="ORF">SAMN05421730_102439</name>
</gene>
<feature type="transmembrane region" description="Helical" evidence="1">
    <location>
        <begin position="273"/>
        <end position="293"/>
    </location>
</feature>
<dbReference type="RefSeq" id="WP_091235812.1">
    <property type="nucleotide sequence ID" value="NZ_FMKA01000024.1"/>
</dbReference>
<evidence type="ECO:0000313" key="3">
    <source>
        <dbReference type="Proteomes" id="UP000199315"/>
    </source>
</evidence>
<feature type="transmembrane region" description="Helical" evidence="1">
    <location>
        <begin position="104"/>
        <end position="124"/>
    </location>
</feature>
<dbReference type="Pfam" id="PF16933">
    <property type="entry name" value="PelG"/>
    <property type="match status" value="1"/>
</dbReference>
<feature type="transmembrane region" description="Helical" evidence="1">
    <location>
        <begin position="423"/>
        <end position="441"/>
    </location>
</feature>
<feature type="transmembrane region" description="Helical" evidence="1">
    <location>
        <begin position="65"/>
        <end position="83"/>
    </location>
</feature>
<feature type="transmembrane region" description="Helical" evidence="1">
    <location>
        <begin position="21"/>
        <end position="45"/>
    </location>
</feature>
<protein>
    <submittedName>
        <fullName evidence="2">Uncharacterized membrane protein</fullName>
    </submittedName>
</protein>
<evidence type="ECO:0000256" key="1">
    <source>
        <dbReference type="SAM" id="Phobius"/>
    </source>
</evidence>
<feature type="transmembrane region" description="Helical" evidence="1">
    <location>
        <begin position="340"/>
        <end position="357"/>
    </location>
</feature>
<accession>A0A1D3TWS4</accession>
<dbReference type="Proteomes" id="UP000199315">
    <property type="component" value="Unassembled WGS sequence"/>
</dbReference>
<organism evidence="2 3">
    <name type="scientific">Anaerobium acetethylicum</name>
    <dbReference type="NCBI Taxonomy" id="1619234"/>
    <lineage>
        <taxon>Bacteria</taxon>
        <taxon>Bacillati</taxon>
        <taxon>Bacillota</taxon>
        <taxon>Clostridia</taxon>
        <taxon>Lachnospirales</taxon>
        <taxon>Lachnospiraceae</taxon>
        <taxon>Anaerobium</taxon>
    </lineage>
</organism>
<feature type="transmembrane region" description="Helical" evidence="1">
    <location>
        <begin position="188"/>
        <end position="210"/>
    </location>
</feature>
<reference evidence="2 3" key="1">
    <citation type="submission" date="2016-09" db="EMBL/GenBank/DDBJ databases">
        <authorList>
            <person name="Capua I."/>
            <person name="De Benedictis P."/>
            <person name="Joannis T."/>
            <person name="Lombin L.H."/>
            <person name="Cattoli G."/>
        </authorList>
    </citation>
    <scope>NUCLEOTIDE SEQUENCE [LARGE SCALE GENOMIC DNA]</scope>
    <source>
        <strain evidence="2 3">GluBS11</strain>
    </source>
</reference>
<keyword evidence="1" id="KW-0472">Membrane</keyword>